<dbReference type="InterPro" id="IPR029058">
    <property type="entry name" value="AB_hydrolase_fold"/>
</dbReference>
<dbReference type="GO" id="GO:0006508">
    <property type="term" value="P:proteolysis"/>
    <property type="evidence" value="ECO:0007669"/>
    <property type="project" value="UniProtKB-KW"/>
</dbReference>
<sequence>MPRYTSILLGLAALSKCVAGISALRSPFNRDLQLSADLGLDPNILLEDPVKFRSLVANFADAVVEIEYAEIPIDHTNHSVGTYRNRFWASTDDYVSGGPVIVYDVGESNAENLAPVLLTNSSSFFKQMLSDFGAVGIVWEHRYYGDSLPFPVNLDTPAEHFQYLTVKQALADLPHFAKSFSRGDLPDEDLTPTATPWVMVGGSYSGVRAAFTRDEYPDTIYAAWASSAPVEARINMGAYWEQVYRGMNAYQYGNCSQDIHAALSYIDQQLSQNETAAALKQLFFGPGAEQNSNGDFTSALAGVFGFFQSYGMDGGQGSLGDLCNYLETDPNANSTATKIAGPDGFAPIYGAKHVAERWASWPIFTQLVNANFDTNCRGLDPSEPSSCDLGTRYTDIDTISWTWQYCSEWGYFQATNGGEHALLSSYQSLEYEEEICYRQFPDGVKSGFLPPHPRANELNSQTGGWTIRPSNVYWSGGQFDPWRTLSTLSTEAFAPQDVAFTTEIPTCGEQTAESTLFGYIMDNAEHCFDFRSSFEGGDVSRGYFTDALAEWLECFHTDT</sequence>
<dbReference type="VEuPathDB" id="FungiDB:ASPZODRAFT_56250"/>
<dbReference type="GO" id="GO:0008239">
    <property type="term" value="F:dipeptidyl-peptidase activity"/>
    <property type="evidence" value="ECO:0007669"/>
    <property type="project" value="TreeGrafter"/>
</dbReference>
<evidence type="ECO:0000313" key="7">
    <source>
        <dbReference type="EMBL" id="OJJ50608.1"/>
    </source>
</evidence>
<feature type="chain" id="PRO_5012295882" description="Serine peptidase, family S28" evidence="6">
    <location>
        <begin position="24"/>
        <end position="559"/>
    </location>
</feature>
<evidence type="ECO:0000256" key="5">
    <source>
        <dbReference type="ARBA" id="ARBA00023180"/>
    </source>
</evidence>
<dbReference type="AlphaFoldDB" id="A0A1L9STT1"/>
<evidence type="ECO:0000256" key="1">
    <source>
        <dbReference type="ARBA" id="ARBA00011079"/>
    </source>
</evidence>
<evidence type="ECO:0008006" key="9">
    <source>
        <dbReference type="Google" id="ProtNLM"/>
    </source>
</evidence>
<organism evidence="7 8">
    <name type="scientific">Penicilliopsis zonata CBS 506.65</name>
    <dbReference type="NCBI Taxonomy" id="1073090"/>
    <lineage>
        <taxon>Eukaryota</taxon>
        <taxon>Fungi</taxon>
        <taxon>Dikarya</taxon>
        <taxon>Ascomycota</taxon>
        <taxon>Pezizomycotina</taxon>
        <taxon>Eurotiomycetes</taxon>
        <taxon>Eurotiomycetidae</taxon>
        <taxon>Eurotiales</taxon>
        <taxon>Aspergillaceae</taxon>
        <taxon>Penicilliopsis</taxon>
    </lineage>
</organism>
<keyword evidence="2" id="KW-0645">Protease</keyword>
<feature type="signal peptide" evidence="6">
    <location>
        <begin position="1"/>
        <end position="23"/>
    </location>
</feature>
<keyword evidence="3 6" id="KW-0732">Signal</keyword>
<comment type="similarity">
    <text evidence="1">Belongs to the peptidase S28 family.</text>
</comment>
<evidence type="ECO:0000256" key="2">
    <source>
        <dbReference type="ARBA" id="ARBA00022670"/>
    </source>
</evidence>
<dbReference type="Gene3D" id="3.40.50.1820">
    <property type="entry name" value="alpha/beta hydrolase"/>
    <property type="match status" value="2"/>
</dbReference>
<proteinExistence type="inferred from homology"/>
<evidence type="ECO:0000256" key="4">
    <source>
        <dbReference type="ARBA" id="ARBA00022801"/>
    </source>
</evidence>
<reference evidence="8" key="1">
    <citation type="journal article" date="2017" name="Genome Biol.">
        <title>Comparative genomics reveals high biological diversity and specific adaptations in the industrially and medically important fungal genus Aspergillus.</title>
        <authorList>
            <person name="de Vries R.P."/>
            <person name="Riley R."/>
            <person name="Wiebenga A."/>
            <person name="Aguilar-Osorio G."/>
            <person name="Amillis S."/>
            <person name="Uchima C.A."/>
            <person name="Anderluh G."/>
            <person name="Asadollahi M."/>
            <person name="Askin M."/>
            <person name="Barry K."/>
            <person name="Battaglia E."/>
            <person name="Bayram O."/>
            <person name="Benocci T."/>
            <person name="Braus-Stromeyer S.A."/>
            <person name="Caldana C."/>
            <person name="Canovas D."/>
            <person name="Cerqueira G.C."/>
            <person name="Chen F."/>
            <person name="Chen W."/>
            <person name="Choi C."/>
            <person name="Clum A."/>
            <person name="Dos Santos R.A."/>
            <person name="Damasio A.R."/>
            <person name="Diallinas G."/>
            <person name="Emri T."/>
            <person name="Fekete E."/>
            <person name="Flipphi M."/>
            <person name="Freyberg S."/>
            <person name="Gallo A."/>
            <person name="Gournas C."/>
            <person name="Habgood R."/>
            <person name="Hainaut M."/>
            <person name="Harispe M.L."/>
            <person name="Henrissat B."/>
            <person name="Hilden K.S."/>
            <person name="Hope R."/>
            <person name="Hossain A."/>
            <person name="Karabika E."/>
            <person name="Karaffa L."/>
            <person name="Karanyi Z."/>
            <person name="Krasevec N."/>
            <person name="Kuo A."/>
            <person name="Kusch H."/>
            <person name="LaButti K."/>
            <person name="Lagendijk E.L."/>
            <person name="Lapidus A."/>
            <person name="Levasseur A."/>
            <person name="Lindquist E."/>
            <person name="Lipzen A."/>
            <person name="Logrieco A.F."/>
            <person name="MacCabe A."/>
            <person name="Maekelae M.R."/>
            <person name="Malavazi I."/>
            <person name="Melin P."/>
            <person name="Meyer V."/>
            <person name="Mielnichuk N."/>
            <person name="Miskei M."/>
            <person name="Molnar A.P."/>
            <person name="Mule G."/>
            <person name="Ngan C.Y."/>
            <person name="Orejas M."/>
            <person name="Orosz E."/>
            <person name="Ouedraogo J.P."/>
            <person name="Overkamp K.M."/>
            <person name="Park H.-S."/>
            <person name="Perrone G."/>
            <person name="Piumi F."/>
            <person name="Punt P.J."/>
            <person name="Ram A.F."/>
            <person name="Ramon A."/>
            <person name="Rauscher S."/>
            <person name="Record E."/>
            <person name="Riano-Pachon D.M."/>
            <person name="Robert V."/>
            <person name="Roehrig J."/>
            <person name="Ruller R."/>
            <person name="Salamov A."/>
            <person name="Salih N.S."/>
            <person name="Samson R.A."/>
            <person name="Sandor E."/>
            <person name="Sanguinetti M."/>
            <person name="Schuetze T."/>
            <person name="Sepcic K."/>
            <person name="Shelest E."/>
            <person name="Sherlock G."/>
            <person name="Sophianopoulou V."/>
            <person name="Squina F.M."/>
            <person name="Sun H."/>
            <person name="Susca A."/>
            <person name="Todd R.B."/>
            <person name="Tsang A."/>
            <person name="Unkles S.E."/>
            <person name="van de Wiele N."/>
            <person name="van Rossen-Uffink D."/>
            <person name="Oliveira J.V."/>
            <person name="Vesth T.C."/>
            <person name="Visser J."/>
            <person name="Yu J.-H."/>
            <person name="Zhou M."/>
            <person name="Andersen M.R."/>
            <person name="Archer D.B."/>
            <person name="Baker S.E."/>
            <person name="Benoit I."/>
            <person name="Brakhage A.A."/>
            <person name="Braus G.H."/>
            <person name="Fischer R."/>
            <person name="Frisvad J.C."/>
            <person name="Goldman G.H."/>
            <person name="Houbraken J."/>
            <person name="Oakley B."/>
            <person name="Pocsi I."/>
            <person name="Scazzocchio C."/>
            <person name="Seiboth B."/>
            <person name="vanKuyk P.A."/>
            <person name="Wortman J."/>
            <person name="Dyer P.S."/>
            <person name="Grigoriev I.V."/>
        </authorList>
    </citation>
    <scope>NUCLEOTIDE SEQUENCE [LARGE SCALE GENOMIC DNA]</scope>
    <source>
        <strain evidence="8">CBS 506.65</strain>
    </source>
</reference>
<keyword evidence="8" id="KW-1185">Reference proteome</keyword>
<dbReference type="PANTHER" id="PTHR11010:SF109">
    <property type="entry name" value="PEPTIDASE, FAMILY S28, PUTATIVE (AFU_ORTHOLOGUE AFUA_4G03790)-RELATED"/>
    <property type="match status" value="1"/>
</dbReference>
<dbReference type="Pfam" id="PF05577">
    <property type="entry name" value="Peptidase_S28"/>
    <property type="match status" value="1"/>
</dbReference>
<evidence type="ECO:0000256" key="6">
    <source>
        <dbReference type="SAM" id="SignalP"/>
    </source>
</evidence>
<dbReference type="GO" id="GO:0070008">
    <property type="term" value="F:serine-type exopeptidase activity"/>
    <property type="evidence" value="ECO:0007669"/>
    <property type="project" value="InterPro"/>
</dbReference>
<dbReference type="FunFam" id="3.40.50.1820:FF:000636">
    <property type="entry name" value="Serine peptidase, family S28, putative"/>
    <property type="match status" value="1"/>
</dbReference>
<dbReference type="PANTHER" id="PTHR11010">
    <property type="entry name" value="PROTEASE S28 PRO-X CARBOXYPEPTIDASE-RELATED"/>
    <property type="match status" value="1"/>
</dbReference>
<accession>A0A1L9STT1</accession>
<dbReference type="GeneID" id="34615062"/>
<evidence type="ECO:0000313" key="8">
    <source>
        <dbReference type="Proteomes" id="UP000184188"/>
    </source>
</evidence>
<protein>
    <recommendedName>
        <fullName evidence="9">Serine peptidase, family S28</fullName>
    </recommendedName>
</protein>
<dbReference type="EMBL" id="KV878336">
    <property type="protein sequence ID" value="OJJ50608.1"/>
    <property type="molecule type" value="Genomic_DNA"/>
</dbReference>
<gene>
    <name evidence="7" type="ORF">ASPZODRAFT_56250</name>
</gene>
<keyword evidence="5" id="KW-0325">Glycoprotein</keyword>
<keyword evidence="4" id="KW-0378">Hydrolase</keyword>
<dbReference type="InterPro" id="IPR008758">
    <property type="entry name" value="Peptidase_S28"/>
</dbReference>
<dbReference type="RefSeq" id="XP_022585118.1">
    <property type="nucleotide sequence ID" value="XM_022728598.1"/>
</dbReference>
<name>A0A1L9STT1_9EURO</name>
<evidence type="ECO:0000256" key="3">
    <source>
        <dbReference type="ARBA" id="ARBA00022729"/>
    </source>
</evidence>
<dbReference type="Proteomes" id="UP000184188">
    <property type="component" value="Unassembled WGS sequence"/>
</dbReference>
<dbReference type="OrthoDB" id="1735038at2759"/>
<dbReference type="SUPFAM" id="SSF53474">
    <property type="entry name" value="alpha/beta-Hydrolases"/>
    <property type="match status" value="1"/>
</dbReference>